<organism evidence="1 2">
    <name type="scientific">Cohnella rhizosphaerae</name>
    <dbReference type="NCBI Taxonomy" id="1457232"/>
    <lineage>
        <taxon>Bacteria</taxon>
        <taxon>Bacillati</taxon>
        <taxon>Bacillota</taxon>
        <taxon>Bacilli</taxon>
        <taxon>Bacillales</taxon>
        <taxon>Paenibacillaceae</taxon>
        <taxon>Cohnella</taxon>
    </lineage>
</organism>
<keyword evidence="2" id="KW-1185">Reference proteome</keyword>
<reference evidence="1" key="1">
    <citation type="submission" date="2022-10" db="EMBL/GenBank/DDBJ databases">
        <title>Comparative genomic analysis of Cohnella hashimotonis sp. nov., isolated from the International Space Station.</title>
        <authorList>
            <person name="Simpson A."/>
            <person name="Venkateswaran K."/>
        </authorList>
    </citation>
    <scope>NUCLEOTIDE SEQUENCE</scope>
    <source>
        <strain evidence="1">DSM 28161</strain>
    </source>
</reference>
<evidence type="ECO:0000313" key="2">
    <source>
        <dbReference type="Proteomes" id="UP001153404"/>
    </source>
</evidence>
<gene>
    <name evidence="1" type="ORF">OMP40_27105</name>
</gene>
<dbReference type="RefSeq" id="WP_277535977.1">
    <property type="nucleotide sequence ID" value="NZ_JAPDIA010000008.1"/>
</dbReference>
<dbReference type="Proteomes" id="UP001153404">
    <property type="component" value="Unassembled WGS sequence"/>
</dbReference>
<proteinExistence type="predicted"/>
<dbReference type="AlphaFoldDB" id="A0A9X4QWQ4"/>
<protein>
    <submittedName>
        <fullName evidence="1">Uncharacterized protein</fullName>
    </submittedName>
</protein>
<dbReference type="EMBL" id="JAPDIA010000008">
    <property type="protein sequence ID" value="MDG0812592.1"/>
    <property type="molecule type" value="Genomic_DNA"/>
</dbReference>
<evidence type="ECO:0000313" key="1">
    <source>
        <dbReference type="EMBL" id="MDG0812592.1"/>
    </source>
</evidence>
<comment type="caution">
    <text evidence="1">The sequence shown here is derived from an EMBL/GenBank/DDBJ whole genome shotgun (WGS) entry which is preliminary data.</text>
</comment>
<sequence>MAFSVTSAQYDSSLATTSPSVRMTLSRLKAPRTSVFARSKFAMQNVLAGMSRLAVCMTSMPELYNLSEIFAKTST</sequence>
<accession>A0A9X4QWQ4</accession>
<name>A0A9X4QWQ4_9BACL</name>